<evidence type="ECO:0000256" key="1">
    <source>
        <dbReference type="SAM" id="Phobius"/>
    </source>
</evidence>
<evidence type="ECO:0000313" key="2">
    <source>
        <dbReference type="EMBL" id="SFC38454.1"/>
    </source>
</evidence>
<dbReference type="AlphaFoldDB" id="A0A1I1IQE8"/>
<keyword evidence="1" id="KW-0812">Transmembrane</keyword>
<dbReference type="RefSeq" id="WP_091511486.1">
    <property type="nucleotide sequence ID" value="NZ_FOLE01000005.1"/>
</dbReference>
<feature type="transmembrane region" description="Helical" evidence="1">
    <location>
        <begin position="21"/>
        <end position="41"/>
    </location>
</feature>
<protein>
    <submittedName>
        <fullName evidence="2">Uncharacterized protein</fullName>
    </submittedName>
</protein>
<sequence>MSCLVDIVVNQVNESSSKTDWTQIIIGVGTMIITLLTFWLARKVNQELLNNHLKVKQVEKMSELVELLNSSKIKLAFIKYNNNLNKGSAAEDDPILYNIFEIADLLHYEKKEKAL</sequence>
<accession>A0A1I1IQE8</accession>
<dbReference type="STRING" id="927664.SAMN05421780_10555"/>
<organism evidence="2 3">
    <name type="scientific">Flexibacter flexilis DSM 6793</name>
    <dbReference type="NCBI Taxonomy" id="927664"/>
    <lineage>
        <taxon>Bacteria</taxon>
        <taxon>Pseudomonadati</taxon>
        <taxon>Bacteroidota</taxon>
        <taxon>Cytophagia</taxon>
        <taxon>Cytophagales</taxon>
        <taxon>Flexibacteraceae</taxon>
        <taxon>Flexibacter</taxon>
    </lineage>
</organism>
<dbReference type="Proteomes" id="UP000199514">
    <property type="component" value="Unassembled WGS sequence"/>
</dbReference>
<gene>
    <name evidence="2" type="ORF">SAMN05421780_10555</name>
</gene>
<reference evidence="2 3" key="1">
    <citation type="submission" date="2016-10" db="EMBL/GenBank/DDBJ databases">
        <authorList>
            <person name="de Groot N.N."/>
        </authorList>
    </citation>
    <scope>NUCLEOTIDE SEQUENCE [LARGE SCALE GENOMIC DNA]</scope>
    <source>
        <strain evidence="2 3">DSM 6793</strain>
    </source>
</reference>
<keyword evidence="3" id="KW-1185">Reference proteome</keyword>
<keyword evidence="1" id="KW-1133">Transmembrane helix</keyword>
<keyword evidence="1" id="KW-0472">Membrane</keyword>
<proteinExistence type="predicted"/>
<name>A0A1I1IQE8_9BACT</name>
<dbReference type="EMBL" id="FOLE01000005">
    <property type="protein sequence ID" value="SFC38454.1"/>
    <property type="molecule type" value="Genomic_DNA"/>
</dbReference>
<evidence type="ECO:0000313" key="3">
    <source>
        <dbReference type="Proteomes" id="UP000199514"/>
    </source>
</evidence>